<proteinExistence type="predicted"/>
<dbReference type="Proteomes" id="UP001157502">
    <property type="component" value="Chromosome 16"/>
</dbReference>
<evidence type="ECO:0000313" key="2">
    <source>
        <dbReference type="Proteomes" id="UP001157502"/>
    </source>
</evidence>
<keyword evidence="2" id="KW-1185">Reference proteome</keyword>
<protein>
    <submittedName>
        <fullName evidence="1">Uncharacterized protein</fullName>
    </submittedName>
</protein>
<gene>
    <name evidence="1" type="ORF">DPEC_G00196960</name>
</gene>
<accession>A0ACC2G7H2</accession>
<evidence type="ECO:0000313" key="1">
    <source>
        <dbReference type="EMBL" id="KAJ7999684.1"/>
    </source>
</evidence>
<sequence length="108" mass="12598">MGFTGISTWSSWRTGAFQTLPRQQLKREREYETVGCHLVRLQDHQDMVLGSPYLKIQTRLLLFEVNKLMSNQWYNAQVTLMESPFIRTSMKVGPSDRSWGLSNLQTIM</sequence>
<organism evidence="1 2">
    <name type="scientific">Dallia pectoralis</name>
    <name type="common">Alaska blackfish</name>
    <dbReference type="NCBI Taxonomy" id="75939"/>
    <lineage>
        <taxon>Eukaryota</taxon>
        <taxon>Metazoa</taxon>
        <taxon>Chordata</taxon>
        <taxon>Craniata</taxon>
        <taxon>Vertebrata</taxon>
        <taxon>Euteleostomi</taxon>
        <taxon>Actinopterygii</taxon>
        <taxon>Neopterygii</taxon>
        <taxon>Teleostei</taxon>
        <taxon>Protacanthopterygii</taxon>
        <taxon>Esociformes</taxon>
        <taxon>Umbridae</taxon>
        <taxon>Dallia</taxon>
    </lineage>
</organism>
<reference evidence="1" key="1">
    <citation type="submission" date="2021-05" db="EMBL/GenBank/DDBJ databases">
        <authorList>
            <person name="Pan Q."/>
            <person name="Jouanno E."/>
            <person name="Zahm M."/>
            <person name="Klopp C."/>
            <person name="Cabau C."/>
            <person name="Louis A."/>
            <person name="Berthelot C."/>
            <person name="Parey E."/>
            <person name="Roest Crollius H."/>
            <person name="Montfort J."/>
            <person name="Robinson-Rechavi M."/>
            <person name="Bouchez O."/>
            <person name="Lampietro C."/>
            <person name="Lopez Roques C."/>
            <person name="Donnadieu C."/>
            <person name="Postlethwait J."/>
            <person name="Bobe J."/>
            <person name="Dillon D."/>
            <person name="Chandos A."/>
            <person name="von Hippel F."/>
            <person name="Guiguen Y."/>
        </authorList>
    </citation>
    <scope>NUCLEOTIDE SEQUENCE</scope>
    <source>
        <strain evidence="1">YG-Jan2019</strain>
    </source>
</reference>
<name>A0ACC2G7H2_DALPE</name>
<dbReference type="EMBL" id="CM055743">
    <property type="protein sequence ID" value="KAJ7999684.1"/>
    <property type="molecule type" value="Genomic_DNA"/>
</dbReference>
<comment type="caution">
    <text evidence="1">The sequence shown here is derived from an EMBL/GenBank/DDBJ whole genome shotgun (WGS) entry which is preliminary data.</text>
</comment>